<evidence type="ECO:0000313" key="2">
    <source>
        <dbReference type="Proteomes" id="UP000887574"/>
    </source>
</evidence>
<keyword evidence="1" id="KW-1133">Transmembrane helix</keyword>
<keyword evidence="1" id="KW-0812">Transmembrane</keyword>
<accession>A0A915D4I1</accession>
<feature type="transmembrane region" description="Helical" evidence="1">
    <location>
        <begin position="12"/>
        <end position="38"/>
    </location>
</feature>
<evidence type="ECO:0000256" key="1">
    <source>
        <dbReference type="SAM" id="Phobius"/>
    </source>
</evidence>
<protein>
    <submittedName>
        <fullName evidence="3">G-protein coupled receptors family 1 profile domain-containing protein</fullName>
    </submittedName>
</protein>
<reference evidence="3" key="1">
    <citation type="submission" date="2022-11" db="UniProtKB">
        <authorList>
            <consortium name="WormBaseParasite"/>
        </authorList>
    </citation>
    <scope>IDENTIFICATION</scope>
</reference>
<sequence length="197" mass="21702">MLDDFEDLGKEALLGVYVETCLLVGIVLNTLFLSVLLYQTRKHLSTATILFIFNILFSNALFVASFVCLFSDMLAGISYGSVDESPTTTDAALVFEELGSRDFVFFSSKWISSWSDSSTGPCARSHQQIYVGKSHKALAKMCNYCVFTGLAIPRCHSCPFFRLQYSAITNLDQLITKVGSALLLCNATVPNCQTSLK</sequence>
<dbReference type="Proteomes" id="UP000887574">
    <property type="component" value="Unplaced"/>
</dbReference>
<evidence type="ECO:0000313" key="3">
    <source>
        <dbReference type="WBParaSite" id="jg15488"/>
    </source>
</evidence>
<organism evidence="2 3">
    <name type="scientific">Ditylenchus dipsaci</name>
    <dbReference type="NCBI Taxonomy" id="166011"/>
    <lineage>
        <taxon>Eukaryota</taxon>
        <taxon>Metazoa</taxon>
        <taxon>Ecdysozoa</taxon>
        <taxon>Nematoda</taxon>
        <taxon>Chromadorea</taxon>
        <taxon>Rhabditida</taxon>
        <taxon>Tylenchina</taxon>
        <taxon>Tylenchomorpha</taxon>
        <taxon>Sphaerularioidea</taxon>
        <taxon>Anguinidae</taxon>
        <taxon>Anguininae</taxon>
        <taxon>Ditylenchus</taxon>
    </lineage>
</organism>
<keyword evidence="2" id="KW-1185">Reference proteome</keyword>
<dbReference type="WBParaSite" id="jg15488">
    <property type="protein sequence ID" value="jg15488"/>
    <property type="gene ID" value="jg15488"/>
</dbReference>
<keyword evidence="1" id="KW-0472">Membrane</keyword>
<proteinExistence type="predicted"/>
<dbReference type="AlphaFoldDB" id="A0A915D4I1"/>
<feature type="transmembrane region" description="Helical" evidence="1">
    <location>
        <begin position="50"/>
        <end position="77"/>
    </location>
</feature>
<name>A0A915D4I1_9BILA</name>